<reference evidence="7" key="1">
    <citation type="submission" date="2021-01" db="EMBL/GenBank/DDBJ databases">
        <title>Deciphering the adaptive evolutionary patterns associated with biogeogrpahic diversity in the finger millet blast pathogen Magnaporthe oryzae in Eastern Africa.</title>
        <authorList>
            <person name="Onyema G."/>
            <person name="Shittu T.A."/>
            <person name="Dodsworth S."/>
            <person name="Devilliers S."/>
            <person name="Muthumeenakshi S."/>
            <person name="Sreenivasaprasad S."/>
        </authorList>
    </citation>
    <scope>NUCLEOTIDE SEQUENCE</scope>
    <source>
        <strain evidence="7">D15/s37</strain>
    </source>
</reference>
<dbReference type="CDD" id="cd12087">
    <property type="entry name" value="TM_EGFR-like"/>
    <property type="match status" value="1"/>
</dbReference>
<keyword evidence="3 6" id="KW-1133">Transmembrane helix</keyword>
<organism evidence="7 8">
    <name type="scientific">Pyricularia grisea</name>
    <name type="common">Crabgrass-specific blast fungus</name>
    <name type="synonym">Magnaporthe grisea</name>
    <dbReference type="NCBI Taxonomy" id="148305"/>
    <lineage>
        <taxon>Eukaryota</taxon>
        <taxon>Fungi</taxon>
        <taxon>Dikarya</taxon>
        <taxon>Ascomycota</taxon>
        <taxon>Pezizomycotina</taxon>
        <taxon>Sordariomycetes</taxon>
        <taxon>Sordariomycetidae</taxon>
        <taxon>Magnaporthales</taxon>
        <taxon>Pyriculariaceae</taxon>
        <taxon>Pyricularia</taxon>
    </lineage>
</organism>
<comment type="caution">
    <text evidence="7">The sequence shown here is derived from an EMBL/GenBank/DDBJ whole genome shotgun (WGS) entry which is preliminary data.</text>
</comment>
<dbReference type="EMBL" id="JABSND010000127">
    <property type="protein sequence ID" value="KAI6296751.1"/>
    <property type="molecule type" value="Genomic_DNA"/>
</dbReference>
<dbReference type="Proteomes" id="UP001059893">
    <property type="component" value="Unassembled WGS sequence"/>
</dbReference>
<evidence type="ECO:0000256" key="2">
    <source>
        <dbReference type="ARBA" id="ARBA00022692"/>
    </source>
</evidence>
<evidence type="ECO:0000256" key="6">
    <source>
        <dbReference type="SAM" id="Phobius"/>
    </source>
</evidence>
<evidence type="ECO:0000256" key="4">
    <source>
        <dbReference type="ARBA" id="ARBA00023136"/>
    </source>
</evidence>
<dbReference type="PANTHER" id="PTHR15549:SF30">
    <property type="entry name" value="MID2 DOMAIN-CONTAINING PROTEIN"/>
    <property type="match status" value="1"/>
</dbReference>
<feature type="transmembrane region" description="Helical" evidence="6">
    <location>
        <begin position="199"/>
        <end position="221"/>
    </location>
</feature>
<feature type="region of interest" description="Disordered" evidence="5">
    <location>
        <begin position="140"/>
        <end position="159"/>
    </location>
</feature>
<feature type="region of interest" description="Disordered" evidence="5">
    <location>
        <begin position="323"/>
        <end position="345"/>
    </location>
</feature>
<gene>
    <name evidence="7" type="ORF">MCOR33_006742</name>
</gene>
<evidence type="ECO:0000256" key="1">
    <source>
        <dbReference type="ARBA" id="ARBA00004167"/>
    </source>
</evidence>
<comment type="subcellular location">
    <subcellularLocation>
        <location evidence="1">Membrane</location>
        <topology evidence="1">Single-pass membrane protein</topology>
    </subcellularLocation>
</comment>
<protein>
    <submittedName>
        <fullName evidence="7">Uncharacterized protein</fullName>
    </submittedName>
</protein>
<evidence type="ECO:0000256" key="5">
    <source>
        <dbReference type="SAM" id="MobiDB-lite"/>
    </source>
</evidence>
<accession>A0ABQ8NGJ8</accession>
<keyword evidence="4 6" id="KW-0472">Membrane</keyword>
<proteinExistence type="predicted"/>
<evidence type="ECO:0000256" key="3">
    <source>
        <dbReference type="ARBA" id="ARBA00022989"/>
    </source>
</evidence>
<sequence length="345" mass="36601">MTDYYDNWFFTTNKTSNICPNNTFKCMAPGACARDPNTGHSYCCDAGPTAVCWTNTTPCQDDGSTIVCGSGATSWCCLANGKEKCTEMRNQINICWSTGHDTLRNISVASIEAVHSSLASKNPDASSLIFTPTEIIARTRTSTTTTSTTTSSSGPSLVTSNINTSTSLAAANASGAAEGSGSGKSNSDSSLSSLGPDTIAGMVVGLVATLTIIGVIGFLIWRRIKRKEADNMAAANAQSPGTSELPGDNGLSFSPRSNSELPIGYSHMAAHASGPHDGKMYHSGEINREYYKDPGTSPTEISTLYCDAAPAEMPTEYNKTLNELPARPYHRDGDEHTSFTQNLRR</sequence>
<feature type="region of interest" description="Disordered" evidence="5">
    <location>
        <begin position="235"/>
        <end position="258"/>
    </location>
</feature>
<name>A0ABQ8NGJ8_PYRGI</name>
<keyword evidence="2 6" id="KW-0812">Transmembrane</keyword>
<evidence type="ECO:0000313" key="8">
    <source>
        <dbReference type="Proteomes" id="UP001059893"/>
    </source>
</evidence>
<dbReference type="PANTHER" id="PTHR15549">
    <property type="entry name" value="PAIRED IMMUNOGLOBULIN-LIKE TYPE 2 RECEPTOR"/>
    <property type="match status" value="1"/>
</dbReference>
<dbReference type="InterPro" id="IPR051694">
    <property type="entry name" value="Immunoregulatory_rcpt-like"/>
</dbReference>
<keyword evidence="8" id="KW-1185">Reference proteome</keyword>
<evidence type="ECO:0000313" key="7">
    <source>
        <dbReference type="EMBL" id="KAI6296751.1"/>
    </source>
</evidence>